<feature type="transmembrane region" description="Helical" evidence="1">
    <location>
        <begin position="86"/>
        <end position="105"/>
    </location>
</feature>
<organism evidence="2 3">
    <name type="scientific">Streptomyces spongiae</name>
    <dbReference type="NCBI Taxonomy" id="565072"/>
    <lineage>
        <taxon>Bacteria</taxon>
        <taxon>Bacillati</taxon>
        <taxon>Actinomycetota</taxon>
        <taxon>Actinomycetes</taxon>
        <taxon>Kitasatosporales</taxon>
        <taxon>Streptomycetaceae</taxon>
        <taxon>Streptomyces</taxon>
    </lineage>
</organism>
<feature type="transmembrane region" description="Helical" evidence="1">
    <location>
        <begin position="47"/>
        <end position="66"/>
    </location>
</feature>
<feature type="transmembrane region" description="Helical" evidence="1">
    <location>
        <begin position="125"/>
        <end position="146"/>
    </location>
</feature>
<dbReference type="EMBL" id="VJZC01000550">
    <property type="protein sequence ID" value="MPY63334.1"/>
    <property type="molecule type" value="Genomic_DNA"/>
</dbReference>
<keyword evidence="1" id="KW-1133">Transmembrane helix</keyword>
<sequence>MKRILESIKIAFWWMVNVRQFRWLALFDATLFVATAGIDIYRCGSTQVLTGLLRIIVGGVNAIAFWDMEKEYRDRRALGLRHPEIYAWEFPSAIVGQASAVPLLIVPFRIEFGGDGVHDVLDISIIAVSGLLLACAAFVTIGAVLANSRAMNLTWGIFVALLPALGLLQFWYMTFFKPAHERPRVDVTSELREVGRYGDITHMQGAVTLHNIGAGEVDVLDAVYTITGHDVPPNHQISNDQIKESLKERKRVSWAEGGNCKGLLKVGRLIRPGGHLTPGQRLRTSFVFDAMNDAQDKMRLTVFLSVITRGSGELEEFEPCRPKGDPMGGEILCRQVVLPDESLIRDELGDEPVARVYFREPSAGLPVHFLETQFVATGRSEVKGGESQLQKVDPYRRNRGFTTSVEYRVDP</sequence>
<keyword evidence="3" id="KW-1185">Reference proteome</keyword>
<proteinExistence type="predicted"/>
<protein>
    <submittedName>
        <fullName evidence="2">Uncharacterized protein</fullName>
    </submittedName>
</protein>
<evidence type="ECO:0000313" key="2">
    <source>
        <dbReference type="EMBL" id="MPY63334.1"/>
    </source>
</evidence>
<comment type="caution">
    <text evidence="2">The sequence shown here is derived from an EMBL/GenBank/DDBJ whole genome shotgun (WGS) entry which is preliminary data.</text>
</comment>
<feature type="transmembrane region" description="Helical" evidence="1">
    <location>
        <begin position="21"/>
        <end position="41"/>
    </location>
</feature>
<evidence type="ECO:0000313" key="3">
    <source>
        <dbReference type="Proteomes" id="UP000400924"/>
    </source>
</evidence>
<evidence type="ECO:0000256" key="1">
    <source>
        <dbReference type="SAM" id="Phobius"/>
    </source>
</evidence>
<feature type="transmembrane region" description="Helical" evidence="1">
    <location>
        <begin position="153"/>
        <end position="172"/>
    </location>
</feature>
<dbReference type="RefSeq" id="WP_152776620.1">
    <property type="nucleotide sequence ID" value="NZ_VJZC01000550.1"/>
</dbReference>
<reference evidence="2 3" key="1">
    <citation type="submission" date="2019-07" db="EMBL/GenBank/DDBJ databases">
        <title>New species of Amycolatopsis and Streptomyces.</title>
        <authorList>
            <person name="Duangmal K."/>
            <person name="Teo W.F.A."/>
            <person name="Lipun K."/>
        </authorList>
    </citation>
    <scope>NUCLEOTIDE SEQUENCE [LARGE SCALE GENOMIC DNA]</scope>
    <source>
        <strain evidence="2 3">NBRC 106415</strain>
    </source>
</reference>
<dbReference type="OrthoDB" id="4189423at2"/>
<dbReference type="AlphaFoldDB" id="A0A5N8XVD8"/>
<keyword evidence="1" id="KW-0472">Membrane</keyword>
<accession>A0A5N8XVD8</accession>
<keyword evidence="1" id="KW-0812">Transmembrane</keyword>
<name>A0A5N8XVD8_9ACTN</name>
<dbReference type="Proteomes" id="UP000400924">
    <property type="component" value="Unassembled WGS sequence"/>
</dbReference>
<gene>
    <name evidence="2" type="ORF">FNH08_41115</name>
</gene>